<sequence>MKFVKSISIIGLIFISLIFILYLSGYRYNHSTSYPKGIYQLTKQQISYEKGQLVLFCPPNNATLQLALNRKYLEYGICNGGFEPVIKKVFGTPDDIISFTDGVINVNYHPIKNTTVLDHDSMGRYLPHLADFVVPSNSYFLLSDHKPKVSFDSRYYGSVPIDNIKGLVIPIYIF</sequence>
<feature type="transmembrane region" description="Helical" evidence="7">
    <location>
        <begin position="6"/>
        <end position="26"/>
    </location>
</feature>
<dbReference type="NCBIfam" id="TIGR02227">
    <property type="entry name" value="sigpep_I_bact"/>
    <property type="match status" value="1"/>
</dbReference>
<dbReference type="NCBIfam" id="TIGR02771">
    <property type="entry name" value="TraF_Ti"/>
    <property type="match status" value="1"/>
</dbReference>
<keyword evidence="5" id="KW-0574">Periplasm</keyword>
<keyword evidence="7" id="KW-0812">Transmembrane</keyword>
<organism evidence="9 10">
    <name type="scientific">Photobacterium damselae</name>
    <dbReference type="NCBI Taxonomy" id="38293"/>
    <lineage>
        <taxon>Bacteria</taxon>
        <taxon>Pseudomonadati</taxon>
        <taxon>Pseudomonadota</taxon>
        <taxon>Gammaproteobacteria</taxon>
        <taxon>Vibrionales</taxon>
        <taxon>Vibrionaceae</taxon>
        <taxon>Photobacterium</taxon>
    </lineage>
</organism>
<evidence type="ECO:0000256" key="7">
    <source>
        <dbReference type="RuleBase" id="RU362042"/>
    </source>
</evidence>
<dbReference type="AlphaFoldDB" id="A0A2T3QCT5"/>
<comment type="caution">
    <text evidence="7">Lacks conserved residue(s) required for the propagation of feature annotation.</text>
</comment>
<dbReference type="SUPFAM" id="SSF51306">
    <property type="entry name" value="LexA/Signal peptidase"/>
    <property type="match status" value="1"/>
</dbReference>
<reference evidence="9 10" key="1">
    <citation type="submission" date="2018-06" db="EMBL/GenBank/DDBJ databases">
        <authorList>
            <consortium name="Pathogen Informatics"/>
            <person name="Doyle S."/>
        </authorList>
    </citation>
    <scope>NUCLEOTIDE SEQUENCE [LARGE SCALE GENOMIC DNA]</scope>
    <source>
        <strain evidence="9 10">NCTC11647</strain>
    </source>
</reference>
<evidence type="ECO:0000313" key="10">
    <source>
        <dbReference type="Proteomes" id="UP000251647"/>
    </source>
</evidence>
<comment type="similarity">
    <text evidence="2">Belongs to the peptidase S26C family.</text>
</comment>
<gene>
    <name evidence="9" type="ORF">NCTC11647_02613</name>
</gene>
<comment type="similarity">
    <text evidence="7">Belongs to the peptidase S26 family.</text>
</comment>
<keyword evidence="7 9" id="KW-0645">Protease</keyword>
<keyword evidence="7" id="KW-0472">Membrane</keyword>
<dbReference type="InterPro" id="IPR014139">
    <property type="entry name" value="Peptidase_S26C_TraF"/>
</dbReference>
<dbReference type="EMBL" id="UATL01000002">
    <property type="protein sequence ID" value="SPY43699.1"/>
    <property type="molecule type" value="Genomic_DNA"/>
</dbReference>
<dbReference type="OrthoDB" id="5360818at2"/>
<dbReference type="Gene3D" id="2.10.109.10">
    <property type="entry name" value="Umud Fragment, subunit A"/>
    <property type="match status" value="1"/>
</dbReference>
<dbReference type="GO" id="GO:0009003">
    <property type="term" value="F:signal peptidase activity"/>
    <property type="evidence" value="ECO:0007669"/>
    <property type="project" value="UniProtKB-EC"/>
</dbReference>
<dbReference type="GO" id="GO:0006465">
    <property type="term" value="P:signal peptide processing"/>
    <property type="evidence" value="ECO:0007669"/>
    <property type="project" value="InterPro"/>
</dbReference>
<evidence type="ECO:0000313" key="9">
    <source>
        <dbReference type="EMBL" id="SPY43699.1"/>
    </source>
</evidence>
<evidence type="ECO:0000256" key="3">
    <source>
        <dbReference type="ARBA" id="ARBA00019232"/>
    </source>
</evidence>
<evidence type="ECO:0000256" key="6">
    <source>
        <dbReference type="ARBA" id="ARBA00022971"/>
    </source>
</evidence>
<comment type="subcellular location">
    <subcellularLocation>
        <location evidence="7">Membrane</location>
        <topology evidence="7">Multi-pass membrane protein</topology>
    </subcellularLocation>
    <subcellularLocation>
        <location evidence="1">Periplasm</location>
    </subcellularLocation>
</comment>
<keyword evidence="7" id="KW-0378">Hydrolase</keyword>
<keyword evidence="7" id="KW-1133">Transmembrane helix</keyword>
<dbReference type="RefSeq" id="WP_036766409.1">
    <property type="nucleotide sequence ID" value="NZ_PYOG01000028.1"/>
</dbReference>
<dbReference type="Proteomes" id="UP000251647">
    <property type="component" value="Unassembled WGS sequence"/>
</dbReference>
<evidence type="ECO:0000256" key="5">
    <source>
        <dbReference type="ARBA" id="ARBA00022764"/>
    </source>
</evidence>
<dbReference type="GO" id="GO:0042597">
    <property type="term" value="C:periplasmic space"/>
    <property type="evidence" value="ECO:0007669"/>
    <property type="project" value="UniProtKB-SubCell"/>
</dbReference>
<evidence type="ECO:0000256" key="4">
    <source>
        <dbReference type="ARBA" id="ARBA00022729"/>
    </source>
</evidence>
<proteinExistence type="inferred from homology"/>
<protein>
    <recommendedName>
        <fullName evidence="3 7">Signal peptidase I</fullName>
        <ecNumber evidence="7">3.4.21.89</ecNumber>
    </recommendedName>
</protein>
<evidence type="ECO:0000256" key="2">
    <source>
        <dbReference type="ARBA" id="ARBA00005849"/>
    </source>
</evidence>
<feature type="domain" description="Peptidase S26" evidence="8">
    <location>
        <begin position="4"/>
        <end position="169"/>
    </location>
</feature>
<name>A0A2T3QCT5_PHODM</name>
<dbReference type="InterPro" id="IPR019533">
    <property type="entry name" value="Peptidase_S26"/>
</dbReference>
<comment type="catalytic activity">
    <reaction evidence="7">
        <text>Cleavage of hydrophobic, N-terminal signal or leader sequences from secreted and periplasmic proteins.</text>
        <dbReference type="EC" id="3.4.21.89"/>
    </reaction>
</comment>
<evidence type="ECO:0000259" key="8">
    <source>
        <dbReference type="Pfam" id="PF10502"/>
    </source>
</evidence>
<keyword evidence="4" id="KW-0732">Signal</keyword>
<dbReference type="Pfam" id="PF10502">
    <property type="entry name" value="Peptidase_S26"/>
    <property type="match status" value="1"/>
</dbReference>
<keyword evidence="6" id="KW-0184">Conjugation</keyword>
<accession>A0A2T3QCT5</accession>
<dbReference type="InterPro" id="IPR036286">
    <property type="entry name" value="LexA/Signal_pep-like_sf"/>
</dbReference>
<evidence type="ECO:0000256" key="1">
    <source>
        <dbReference type="ARBA" id="ARBA00004418"/>
    </source>
</evidence>
<dbReference type="InterPro" id="IPR000223">
    <property type="entry name" value="Pept_S26A_signal_pept_1"/>
</dbReference>
<dbReference type="GO" id="GO:0016020">
    <property type="term" value="C:membrane"/>
    <property type="evidence" value="ECO:0007669"/>
    <property type="project" value="UniProtKB-SubCell"/>
</dbReference>
<dbReference type="EC" id="3.4.21.89" evidence="7"/>
<dbReference type="GO" id="GO:0004252">
    <property type="term" value="F:serine-type endopeptidase activity"/>
    <property type="evidence" value="ECO:0007669"/>
    <property type="project" value="InterPro"/>
</dbReference>